<feature type="compositionally biased region" description="Polar residues" evidence="1">
    <location>
        <begin position="204"/>
        <end position="214"/>
    </location>
</feature>
<organism evidence="2 3">
    <name type="scientific">Schizopora paradoxa</name>
    <dbReference type="NCBI Taxonomy" id="27342"/>
    <lineage>
        <taxon>Eukaryota</taxon>
        <taxon>Fungi</taxon>
        <taxon>Dikarya</taxon>
        <taxon>Basidiomycota</taxon>
        <taxon>Agaricomycotina</taxon>
        <taxon>Agaricomycetes</taxon>
        <taxon>Hymenochaetales</taxon>
        <taxon>Schizoporaceae</taxon>
        <taxon>Schizopora</taxon>
    </lineage>
</organism>
<dbReference type="Gene3D" id="2.130.10.10">
    <property type="entry name" value="YVTN repeat-like/Quinoprotein amine dehydrogenase"/>
    <property type="match status" value="1"/>
</dbReference>
<dbReference type="CDD" id="cd20090">
    <property type="entry name" value="F-box_FBXW4"/>
    <property type="match status" value="1"/>
</dbReference>
<dbReference type="Proteomes" id="UP000053477">
    <property type="component" value="Unassembled WGS sequence"/>
</dbReference>
<dbReference type="InterPro" id="IPR036322">
    <property type="entry name" value="WD40_repeat_dom_sf"/>
</dbReference>
<gene>
    <name evidence="2" type="ORF">SCHPADRAFT_236174</name>
</gene>
<reference evidence="2 3" key="1">
    <citation type="submission" date="2015-04" db="EMBL/GenBank/DDBJ databases">
        <title>Complete genome sequence of Schizopora paradoxa KUC8140, a cosmopolitan wood degrader in East Asia.</title>
        <authorList>
            <consortium name="DOE Joint Genome Institute"/>
            <person name="Min B."/>
            <person name="Park H."/>
            <person name="Jang Y."/>
            <person name="Kim J.-J."/>
            <person name="Kim K.H."/>
            <person name="Pangilinan J."/>
            <person name="Lipzen A."/>
            <person name="Riley R."/>
            <person name="Grigoriev I.V."/>
            <person name="Spatafora J.W."/>
            <person name="Choi I.-G."/>
        </authorList>
    </citation>
    <scope>NUCLEOTIDE SEQUENCE [LARGE SCALE GENOMIC DNA]</scope>
    <source>
        <strain evidence="2 3">KUC8140</strain>
    </source>
</reference>
<accession>A0A0H2SFX4</accession>
<keyword evidence="3" id="KW-1185">Reference proteome</keyword>
<dbReference type="EMBL" id="KQ085922">
    <property type="protein sequence ID" value="KLO15946.1"/>
    <property type="molecule type" value="Genomic_DNA"/>
</dbReference>
<evidence type="ECO:0008006" key="4">
    <source>
        <dbReference type="Google" id="ProtNLM"/>
    </source>
</evidence>
<feature type="region of interest" description="Disordered" evidence="1">
    <location>
        <begin position="195"/>
        <end position="214"/>
    </location>
</feature>
<protein>
    <recommendedName>
        <fullName evidence="4">F-box domain-containing protein</fullName>
    </recommendedName>
</protein>
<evidence type="ECO:0000313" key="3">
    <source>
        <dbReference type="Proteomes" id="UP000053477"/>
    </source>
</evidence>
<dbReference type="InterPro" id="IPR015943">
    <property type="entry name" value="WD40/YVTN_repeat-like_dom_sf"/>
</dbReference>
<evidence type="ECO:0000313" key="2">
    <source>
        <dbReference type="EMBL" id="KLO15946.1"/>
    </source>
</evidence>
<proteinExistence type="predicted"/>
<evidence type="ECO:0000256" key="1">
    <source>
        <dbReference type="SAM" id="MobiDB-lite"/>
    </source>
</evidence>
<sequence>MSMTTALDWTSNFIELEDDTLFLLFEFIDLGSLASLCRTCRRLHTLVNESGWIIHHKHNQRTCRSLAQARSTWSAYESLKYDHLSDRAWREGVFIARPLSAPWQKYCTPAFAMSNHRIVYAACRELHFCEYTIPQSKGLAPGLRIEGKGVVQTPDAAGEGIPTTGRRLPRNFITGVAFVPDGTALIASFEDGSVTKTRLPDDTPTPSQSPNQALAKSLPTEPLYRAKHPVACLTACSHLFLSFSTRGEATLYNSLTGTTSNLALGFQRSSAYSAYLPAKKPSYAAFGSSDSESVALRTHSIFESGFCKLPSLALGFGESATADVNAYTMPRTSRNSALALSGPPPHFGNSEQIIVSGWTDGIVRVYDLRSPRRGSPSEITNADESLTTVPTLLPVMSMYDPVSRGIGTVASGGGEGCYIAASSLMNNSISFWDVRCPREVLNTHAPVTTDQPPVYALEMESTRLFGATGRRPFIYDFGPGVTSETYPAIETSGGDGLALEPNGVGYRANYYRSMNDLDVE</sequence>
<dbReference type="InParanoid" id="A0A0H2SFX4"/>
<dbReference type="AlphaFoldDB" id="A0A0H2SFX4"/>
<name>A0A0H2SFX4_9AGAM</name>
<dbReference type="OrthoDB" id="1259151at2759"/>
<dbReference type="SUPFAM" id="SSF50978">
    <property type="entry name" value="WD40 repeat-like"/>
    <property type="match status" value="1"/>
</dbReference>